<dbReference type="RefSeq" id="WP_174409907.1">
    <property type="nucleotide sequence ID" value="NZ_BLVP01000008.1"/>
</dbReference>
<dbReference type="Pfam" id="PF07589">
    <property type="entry name" value="PEP-CTERM"/>
    <property type="match status" value="1"/>
</dbReference>
<accession>A0A7J0BVU6</accession>
<keyword evidence="1" id="KW-0732">Signal</keyword>
<gene>
    <name evidence="3" type="ORF">DSM19430T_19760</name>
</gene>
<name>A0A7J0BVU6_9BACT</name>
<dbReference type="AlphaFoldDB" id="A0A7J0BVU6"/>
<protein>
    <recommendedName>
        <fullName evidence="2">Ice-binding protein C-terminal domain-containing protein</fullName>
    </recommendedName>
</protein>
<keyword evidence="4" id="KW-1185">Reference proteome</keyword>
<dbReference type="InterPro" id="IPR013424">
    <property type="entry name" value="Ice-binding_C"/>
</dbReference>
<comment type="caution">
    <text evidence="3">The sequence shown here is derived from an EMBL/GenBank/DDBJ whole genome shotgun (WGS) entry which is preliminary data.</text>
</comment>
<sequence length="259" mass="28159">MHTLRHTLACGAALIALLILSAPAFASTVSFTDTSKVWPGFNAKAGEDVHGIPDILSGEVSGHGGLDYLSITYQSDYALRQGSKFKNLTDYGKLWNQLDFGNIFINTDPSANNDWDIIIQATSGNQWTIYSVVVPYVNNDYIMSSSPSGTPRTGHPVAIDLSSYDAVAIGTATYSGWQVPAGAGVDTPVTSSWLFSLFEGYSWNFLEDTFILGLTVTCANDVLYQRIAVPTPEPSTWLLFGIGLAALLFFKRHRDSREA</sequence>
<feature type="domain" description="Ice-binding protein C-terminal" evidence="2">
    <location>
        <begin position="230"/>
        <end position="252"/>
    </location>
</feature>
<evidence type="ECO:0000259" key="2">
    <source>
        <dbReference type="Pfam" id="PF07589"/>
    </source>
</evidence>
<organism evidence="3 4">
    <name type="scientific">Desulfovibrio psychrotolerans</name>
    <dbReference type="NCBI Taxonomy" id="415242"/>
    <lineage>
        <taxon>Bacteria</taxon>
        <taxon>Pseudomonadati</taxon>
        <taxon>Thermodesulfobacteriota</taxon>
        <taxon>Desulfovibrionia</taxon>
        <taxon>Desulfovibrionales</taxon>
        <taxon>Desulfovibrionaceae</taxon>
        <taxon>Desulfovibrio</taxon>
    </lineage>
</organism>
<feature type="signal peptide" evidence="1">
    <location>
        <begin position="1"/>
        <end position="26"/>
    </location>
</feature>
<evidence type="ECO:0000313" key="4">
    <source>
        <dbReference type="Proteomes" id="UP000503820"/>
    </source>
</evidence>
<proteinExistence type="predicted"/>
<dbReference type="EMBL" id="BLVP01000008">
    <property type="protein sequence ID" value="GFM37292.1"/>
    <property type="molecule type" value="Genomic_DNA"/>
</dbReference>
<evidence type="ECO:0000256" key="1">
    <source>
        <dbReference type="SAM" id="SignalP"/>
    </source>
</evidence>
<dbReference type="NCBIfam" id="TIGR02595">
    <property type="entry name" value="PEP_CTERM"/>
    <property type="match status" value="1"/>
</dbReference>
<reference evidence="3 4" key="1">
    <citation type="submission" date="2020-05" db="EMBL/GenBank/DDBJ databases">
        <title>Draft genome sequence of Desulfovibrio psychrotolerans JS1T.</title>
        <authorList>
            <person name="Ueno A."/>
            <person name="Tamazawa S."/>
            <person name="Tamamura S."/>
            <person name="Murakami T."/>
            <person name="Kiyama T."/>
            <person name="Inomata H."/>
            <person name="Amano Y."/>
            <person name="Miyakawa K."/>
            <person name="Tamaki H."/>
            <person name="Naganuma T."/>
            <person name="Kaneko K."/>
        </authorList>
    </citation>
    <scope>NUCLEOTIDE SEQUENCE [LARGE SCALE GENOMIC DNA]</scope>
    <source>
        <strain evidence="3 4">JS1</strain>
    </source>
</reference>
<evidence type="ECO:0000313" key="3">
    <source>
        <dbReference type="EMBL" id="GFM37292.1"/>
    </source>
</evidence>
<feature type="chain" id="PRO_5029471361" description="Ice-binding protein C-terminal domain-containing protein" evidence="1">
    <location>
        <begin position="27"/>
        <end position="259"/>
    </location>
</feature>
<dbReference type="Proteomes" id="UP000503820">
    <property type="component" value="Unassembled WGS sequence"/>
</dbReference>